<dbReference type="Proteomes" id="UP000475862">
    <property type="component" value="Unassembled WGS sequence"/>
</dbReference>
<gene>
    <name evidence="1" type="ORF">AGLY_008349</name>
</gene>
<evidence type="ECO:0000313" key="1">
    <source>
        <dbReference type="EMBL" id="KAE9535057.1"/>
    </source>
</evidence>
<name>A0A6G0TM54_APHGL</name>
<reference evidence="1 2" key="1">
    <citation type="submission" date="2019-08" db="EMBL/GenBank/DDBJ databases">
        <title>The genome of the soybean aphid Biotype 1, its phylome, world population structure and adaptation to the North American continent.</title>
        <authorList>
            <person name="Giordano R."/>
            <person name="Donthu R.K."/>
            <person name="Hernandez A.G."/>
            <person name="Wright C.L."/>
            <person name="Zimin A.V."/>
        </authorList>
    </citation>
    <scope>NUCLEOTIDE SEQUENCE [LARGE SCALE GENOMIC DNA]</scope>
    <source>
        <tissue evidence="1">Whole aphids</tissue>
    </source>
</reference>
<evidence type="ECO:0000313" key="2">
    <source>
        <dbReference type="Proteomes" id="UP000475862"/>
    </source>
</evidence>
<organism evidence="1 2">
    <name type="scientific">Aphis glycines</name>
    <name type="common">Soybean aphid</name>
    <dbReference type="NCBI Taxonomy" id="307491"/>
    <lineage>
        <taxon>Eukaryota</taxon>
        <taxon>Metazoa</taxon>
        <taxon>Ecdysozoa</taxon>
        <taxon>Arthropoda</taxon>
        <taxon>Hexapoda</taxon>
        <taxon>Insecta</taxon>
        <taxon>Pterygota</taxon>
        <taxon>Neoptera</taxon>
        <taxon>Paraneoptera</taxon>
        <taxon>Hemiptera</taxon>
        <taxon>Sternorrhyncha</taxon>
        <taxon>Aphidomorpha</taxon>
        <taxon>Aphidoidea</taxon>
        <taxon>Aphididae</taxon>
        <taxon>Aphidini</taxon>
        <taxon>Aphis</taxon>
        <taxon>Aphis</taxon>
    </lineage>
</organism>
<dbReference type="AlphaFoldDB" id="A0A6G0TM54"/>
<protein>
    <submittedName>
        <fullName evidence="1">Uncharacterized protein</fullName>
    </submittedName>
</protein>
<dbReference type="EMBL" id="VYZN01000027">
    <property type="protein sequence ID" value="KAE9535057.1"/>
    <property type="molecule type" value="Genomic_DNA"/>
</dbReference>
<keyword evidence="2" id="KW-1185">Reference proteome</keyword>
<sequence>MVESTEKADERRSTVRLQRINRSFEYFKILNFFIQIKHRKVKSLYSRVKNKWFVIDDKFQHLNYLSSSLSSSVCCLINSRCFRSFSTNFSISSVCLSISLAGHFSLSCWTCWAYFTISASADIAYGWPIHALPMLLSTCLTSSRRLPLGKEAAVSLFVPYTFSSKEETNFSNIEILSASISINL</sequence>
<comment type="caution">
    <text evidence="1">The sequence shown here is derived from an EMBL/GenBank/DDBJ whole genome shotgun (WGS) entry which is preliminary data.</text>
</comment>
<accession>A0A6G0TM54</accession>
<proteinExistence type="predicted"/>